<dbReference type="KEGG" id="smon:AWR27_24605"/>
<keyword evidence="2" id="KW-1185">Reference proteome</keyword>
<dbReference type="RefSeq" id="WP_077133670.1">
    <property type="nucleotide sequence ID" value="NZ_CP014263.1"/>
</dbReference>
<name>A0A1P9X3I2_9BACT</name>
<evidence type="ECO:0000313" key="1">
    <source>
        <dbReference type="EMBL" id="AQG82194.1"/>
    </source>
</evidence>
<dbReference type="AlphaFoldDB" id="A0A1P9X3I2"/>
<organism evidence="1 2">
    <name type="scientific">Spirosoma montaniterrae</name>
    <dbReference type="NCBI Taxonomy" id="1178516"/>
    <lineage>
        <taxon>Bacteria</taxon>
        <taxon>Pseudomonadati</taxon>
        <taxon>Bacteroidota</taxon>
        <taxon>Cytophagia</taxon>
        <taxon>Cytophagales</taxon>
        <taxon>Cytophagaceae</taxon>
        <taxon>Spirosoma</taxon>
    </lineage>
</organism>
<dbReference type="EMBL" id="CP014263">
    <property type="protein sequence ID" value="AQG82194.1"/>
    <property type="molecule type" value="Genomic_DNA"/>
</dbReference>
<proteinExistence type="predicted"/>
<gene>
    <name evidence="1" type="ORF">AWR27_24605</name>
</gene>
<evidence type="ECO:0008006" key="3">
    <source>
        <dbReference type="Google" id="ProtNLM"/>
    </source>
</evidence>
<reference evidence="1 2" key="1">
    <citation type="submission" date="2016-01" db="EMBL/GenBank/DDBJ databases">
        <authorList>
            <person name="Oliw E.H."/>
        </authorList>
    </citation>
    <scope>NUCLEOTIDE SEQUENCE [LARGE SCALE GENOMIC DNA]</scope>
    <source>
        <strain evidence="1 2">DY10</strain>
    </source>
</reference>
<accession>A0A1P9X3I2</accession>
<protein>
    <recommendedName>
        <fullName evidence="3">DUF2268 domain-containing protein</fullName>
    </recommendedName>
</protein>
<dbReference type="OrthoDB" id="6402335at2"/>
<dbReference type="STRING" id="1178516.AWR27_24605"/>
<dbReference type="Proteomes" id="UP000187941">
    <property type="component" value="Chromosome"/>
</dbReference>
<sequence>MTFRTSILAFSLLLTLEIRAQVRLHTEDLSRFYQAFDSVMTTTDTAKQTAIIQQLYVDKASQGLRTFMELRGGTAPKWRVYIAENKEALIKKRPYILSVLNQEAELFRKLIQFKKIYPDFREGDVYFCVGIGNSGGTIRGRTVYIGTEVAASERPNWAIPLVLHEFVHTQQWVQRHINELMGSEKLAEEYGRMHKQLLEQCIGEGMAEFVSELVLGQRLAELSPDGYIAYSLKHEKSVWDAFQKEMYKNYNWNDGWLYNEKAINGTKVRDLGYAVGYQICKSYYDKAHDKKQALNYMIGLNLTDENARNFLRQSGYETKKKADR</sequence>
<evidence type="ECO:0000313" key="2">
    <source>
        <dbReference type="Proteomes" id="UP000187941"/>
    </source>
</evidence>